<dbReference type="PANTHER" id="PTHR46112">
    <property type="entry name" value="AMINOPEPTIDASE"/>
    <property type="match status" value="1"/>
</dbReference>
<dbReference type="Pfam" id="PF01321">
    <property type="entry name" value="Creatinase_N"/>
    <property type="match status" value="1"/>
</dbReference>
<comment type="caution">
    <text evidence="3">The sequence shown here is derived from an EMBL/GenBank/DDBJ whole genome shotgun (WGS) entry which is preliminary data.</text>
</comment>
<feature type="domain" description="Peptidase M24" evidence="1">
    <location>
        <begin position="140"/>
        <end position="342"/>
    </location>
</feature>
<dbReference type="SUPFAM" id="SSF53092">
    <property type="entry name" value="Creatinase/prolidase N-terminal domain"/>
    <property type="match status" value="1"/>
</dbReference>
<name>A0ABR8PLQ1_9BACL</name>
<dbReference type="GO" id="GO:0004177">
    <property type="term" value="F:aminopeptidase activity"/>
    <property type="evidence" value="ECO:0007669"/>
    <property type="project" value="UniProtKB-KW"/>
</dbReference>
<protein>
    <submittedName>
        <fullName evidence="3">Aminopeptidase P family protein</fullName>
    </submittedName>
</protein>
<sequence length="358" mass="40176">MSRITKLQNQLDELKIDGFMINGDWNRRYVTGFTGSNGVVLITKDDALLITDYRYFEQAKKQSGLHVVLHAEHTGHKHKIYDEVSKQINRMGIKRLGFEQQHLNFGNYSKLKELASCEMIPTYDVVENLRMVKSQEEIDNIRTSTEITDDAFVNILDIIRPGMTELEVAGELESFIKKRGGITSTFSPIVASGKRASLPHGRASDKVIENGDMITIDFGTNYNGYWSDISRVVSIGQPNEKMLEVHQAVLRSFTNCATHIKPGLTDQEVDKYMRDILIETGYNQYSGTGTGHGIGLEVHEKPLFSVDSEKFLLPGMVITIEPGIYLPEIGGARIEDMLLITEDSCEVLSPSTKELVIL</sequence>
<dbReference type="Pfam" id="PF00557">
    <property type="entry name" value="Peptidase_M24"/>
    <property type="match status" value="1"/>
</dbReference>
<evidence type="ECO:0000313" key="4">
    <source>
        <dbReference type="Proteomes" id="UP000659496"/>
    </source>
</evidence>
<keyword evidence="3" id="KW-0645">Protease</keyword>
<dbReference type="Gene3D" id="3.90.230.10">
    <property type="entry name" value="Creatinase/methionine aminopeptidase superfamily"/>
    <property type="match status" value="1"/>
</dbReference>
<dbReference type="SUPFAM" id="SSF55920">
    <property type="entry name" value="Creatinase/aminopeptidase"/>
    <property type="match status" value="1"/>
</dbReference>
<gene>
    <name evidence="3" type="ORF">H9659_12035</name>
</gene>
<keyword evidence="3" id="KW-0378">Hydrolase</keyword>
<feature type="domain" description="Creatinase N-terminal" evidence="2">
    <location>
        <begin position="3"/>
        <end position="132"/>
    </location>
</feature>
<dbReference type="InterPro" id="IPR029149">
    <property type="entry name" value="Creatin/AminoP/Spt16_N"/>
</dbReference>
<dbReference type="InterPro" id="IPR000587">
    <property type="entry name" value="Creatinase_N"/>
</dbReference>
<evidence type="ECO:0000259" key="2">
    <source>
        <dbReference type="Pfam" id="PF01321"/>
    </source>
</evidence>
<dbReference type="Proteomes" id="UP000659496">
    <property type="component" value="Unassembled WGS sequence"/>
</dbReference>
<keyword evidence="3" id="KW-0031">Aminopeptidase</keyword>
<evidence type="ECO:0000313" key="3">
    <source>
        <dbReference type="EMBL" id="MBD7909055.1"/>
    </source>
</evidence>
<dbReference type="RefSeq" id="WP_191690811.1">
    <property type="nucleotide sequence ID" value="NZ_JACSQY010000009.1"/>
</dbReference>
<dbReference type="InterPro" id="IPR036005">
    <property type="entry name" value="Creatinase/aminopeptidase-like"/>
</dbReference>
<dbReference type="InterPro" id="IPR000994">
    <property type="entry name" value="Pept_M24"/>
</dbReference>
<proteinExistence type="predicted"/>
<dbReference type="InterPro" id="IPR001714">
    <property type="entry name" value="Pept_M24_MAP"/>
</dbReference>
<reference evidence="3 4" key="1">
    <citation type="submission" date="2020-08" db="EMBL/GenBank/DDBJ databases">
        <title>A Genomic Blueprint of the Chicken Gut Microbiome.</title>
        <authorList>
            <person name="Gilroy R."/>
            <person name="Ravi A."/>
            <person name="Getino M."/>
            <person name="Pursley I."/>
            <person name="Horton D.L."/>
            <person name="Alikhan N.-F."/>
            <person name="Baker D."/>
            <person name="Gharbi K."/>
            <person name="Hall N."/>
            <person name="Watson M."/>
            <person name="Adriaenssens E.M."/>
            <person name="Foster-Nyarko E."/>
            <person name="Jarju S."/>
            <person name="Secka A."/>
            <person name="Antonio M."/>
            <person name="Oren A."/>
            <person name="Chaudhuri R."/>
            <person name="La Ragione R.M."/>
            <person name="Hildebrand F."/>
            <person name="Pallen M.J."/>
        </authorList>
    </citation>
    <scope>NUCLEOTIDE SEQUENCE [LARGE SCALE GENOMIC DNA]</scope>
    <source>
        <strain evidence="3 4">Sa3CUA8</strain>
    </source>
</reference>
<keyword evidence="4" id="KW-1185">Reference proteome</keyword>
<dbReference type="CDD" id="cd01092">
    <property type="entry name" value="APP-like"/>
    <property type="match status" value="1"/>
</dbReference>
<dbReference type="EMBL" id="JACSQY010000009">
    <property type="protein sequence ID" value="MBD7909055.1"/>
    <property type="molecule type" value="Genomic_DNA"/>
</dbReference>
<dbReference type="PRINTS" id="PR00599">
    <property type="entry name" value="MAPEPTIDASE"/>
</dbReference>
<dbReference type="Gene3D" id="3.40.350.10">
    <property type="entry name" value="Creatinase/prolidase N-terminal domain"/>
    <property type="match status" value="1"/>
</dbReference>
<organism evidence="3 4">
    <name type="scientific">Sporosarcina gallistercoris</name>
    <dbReference type="NCBI Taxonomy" id="2762245"/>
    <lineage>
        <taxon>Bacteria</taxon>
        <taxon>Bacillati</taxon>
        <taxon>Bacillota</taxon>
        <taxon>Bacilli</taxon>
        <taxon>Bacillales</taxon>
        <taxon>Caryophanaceae</taxon>
        <taxon>Sporosarcina</taxon>
    </lineage>
</organism>
<dbReference type="InterPro" id="IPR050659">
    <property type="entry name" value="Peptidase_M24B"/>
</dbReference>
<evidence type="ECO:0000259" key="1">
    <source>
        <dbReference type="Pfam" id="PF00557"/>
    </source>
</evidence>
<accession>A0ABR8PLQ1</accession>
<dbReference type="PANTHER" id="PTHR46112:SF3">
    <property type="entry name" value="AMINOPEPTIDASE YPDF"/>
    <property type="match status" value="1"/>
</dbReference>